<feature type="transmembrane region" description="Helical" evidence="7">
    <location>
        <begin position="64"/>
        <end position="84"/>
    </location>
</feature>
<evidence type="ECO:0000256" key="2">
    <source>
        <dbReference type="ARBA" id="ARBA00022475"/>
    </source>
</evidence>
<evidence type="ECO:0000256" key="7">
    <source>
        <dbReference type="SAM" id="Phobius"/>
    </source>
</evidence>
<dbReference type="AlphaFoldDB" id="A0AAE3IMP7"/>
<evidence type="ECO:0000313" key="10">
    <source>
        <dbReference type="Proteomes" id="UP001209317"/>
    </source>
</evidence>
<dbReference type="EMBL" id="JAOTPL010000015">
    <property type="protein sequence ID" value="MCU7694900.1"/>
    <property type="molecule type" value="Genomic_DNA"/>
</dbReference>
<dbReference type="GO" id="GO:0005886">
    <property type="term" value="C:plasma membrane"/>
    <property type="evidence" value="ECO:0007669"/>
    <property type="project" value="UniProtKB-SubCell"/>
</dbReference>
<evidence type="ECO:0000256" key="3">
    <source>
        <dbReference type="ARBA" id="ARBA00022692"/>
    </source>
</evidence>
<feature type="transmembrane region" description="Helical" evidence="7">
    <location>
        <begin position="23"/>
        <end position="44"/>
    </location>
</feature>
<comment type="subcellular location">
    <subcellularLocation>
        <location evidence="1">Cell membrane</location>
        <topology evidence="1">Multi-pass membrane protein</topology>
    </subcellularLocation>
</comment>
<evidence type="ECO:0000313" key="9">
    <source>
        <dbReference type="EMBL" id="MCU7694900.1"/>
    </source>
</evidence>
<dbReference type="InterPro" id="IPR000326">
    <property type="entry name" value="PAP2/HPO"/>
</dbReference>
<dbReference type="Pfam" id="PF01569">
    <property type="entry name" value="PAP2"/>
    <property type="match status" value="1"/>
</dbReference>
<feature type="transmembrane region" description="Helical" evidence="7">
    <location>
        <begin position="89"/>
        <end position="107"/>
    </location>
</feature>
<evidence type="ECO:0000256" key="1">
    <source>
        <dbReference type="ARBA" id="ARBA00004651"/>
    </source>
</evidence>
<feature type="transmembrane region" description="Helical" evidence="7">
    <location>
        <begin position="191"/>
        <end position="214"/>
    </location>
</feature>
<proteinExistence type="predicted"/>
<protein>
    <submittedName>
        <fullName evidence="9">Phosphatase PAP2 family protein</fullName>
    </submittedName>
</protein>
<keyword evidence="3 7" id="KW-0812">Transmembrane</keyword>
<dbReference type="PANTHER" id="PTHR14969:SF62">
    <property type="entry name" value="DECAPRENYLPHOSPHORYL-5-PHOSPHORIBOSE PHOSPHATASE RV3807C-RELATED"/>
    <property type="match status" value="1"/>
</dbReference>
<evidence type="ECO:0000256" key="5">
    <source>
        <dbReference type="ARBA" id="ARBA00022989"/>
    </source>
</evidence>
<dbReference type="SUPFAM" id="SSF48317">
    <property type="entry name" value="Acid phosphatase/Vanadium-dependent haloperoxidase"/>
    <property type="match status" value="1"/>
</dbReference>
<name>A0AAE3IMP7_9BACT</name>
<keyword evidence="2" id="KW-1003">Cell membrane</keyword>
<accession>A0AAE3IMP7</accession>
<evidence type="ECO:0000256" key="6">
    <source>
        <dbReference type="ARBA" id="ARBA00023136"/>
    </source>
</evidence>
<feature type="domain" description="Phosphatidic acid phosphatase type 2/haloperoxidase" evidence="8">
    <location>
        <begin position="90"/>
        <end position="206"/>
    </location>
</feature>
<feature type="transmembrane region" description="Helical" evidence="7">
    <location>
        <begin position="141"/>
        <end position="160"/>
    </location>
</feature>
<evidence type="ECO:0000259" key="8">
    <source>
        <dbReference type="SMART" id="SM00014"/>
    </source>
</evidence>
<dbReference type="SMART" id="SM00014">
    <property type="entry name" value="acidPPc"/>
    <property type="match status" value="1"/>
</dbReference>
<gene>
    <name evidence="9" type="ORF">OD355_10270</name>
</gene>
<keyword evidence="6 7" id="KW-0472">Membrane</keyword>
<keyword evidence="10" id="KW-1185">Reference proteome</keyword>
<dbReference type="RefSeq" id="WP_263038385.1">
    <property type="nucleotide sequence ID" value="NZ_JAOTPL010000015.1"/>
</dbReference>
<dbReference type="CDD" id="cd01610">
    <property type="entry name" value="PAP2_like"/>
    <property type="match status" value="1"/>
</dbReference>
<sequence>MNFNPNQRKLYPFPDVLTAAKPYWWLVTGMWLTGFCILCVHGSYHSFTKLVPFNSALLDNFFTYFTHVGDGLFAIALALILFLLKYRRIAFAIVFSFLLSGLFAQIGKKLTVAPRPSKYFTDIVHQPVHTLPVTNWGDTSFPSGHSATAFALLTMLLLFFPKSKWNLLWILLAFLAGYSRMYVASHFLDDVLAGASTGVFSAFICYIISLKIFAAKPRWFPG</sequence>
<keyword evidence="5 7" id="KW-1133">Transmembrane helix</keyword>
<dbReference type="InterPro" id="IPR036938">
    <property type="entry name" value="PAP2/HPO_sf"/>
</dbReference>
<organism evidence="9 10">
    <name type="scientific">Haoranjiania flava</name>
    <dbReference type="NCBI Taxonomy" id="1856322"/>
    <lineage>
        <taxon>Bacteria</taxon>
        <taxon>Pseudomonadati</taxon>
        <taxon>Bacteroidota</taxon>
        <taxon>Chitinophagia</taxon>
        <taxon>Chitinophagales</taxon>
        <taxon>Chitinophagaceae</taxon>
        <taxon>Haoranjiania</taxon>
    </lineage>
</organism>
<comment type="caution">
    <text evidence="9">The sequence shown here is derived from an EMBL/GenBank/DDBJ whole genome shotgun (WGS) entry which is preliminary data.</text>
</comment>
<feature type="transmembrane region" description="Helical" evidence="7">
    <location>
        <begin position="167"/>
        <end position="185"/>
    </location>
</feature>
<evidence type="ECO:0000256" key="4">
    <source>
        <dbReference type="ARBA" id="ARBA00022801"/>
    </source>
</evidence>
<keyword evidence="4" id="KW-0378">Hydrolase</keyword>
<dbReference type="GO" id="GO:0016787">
    <property type="term" value="F:hydrolase activity"/>
    <property type="evidence" value="ECO:0007669"/>
    <property type="project" value="UniProtKB-KW"/>
</dbReference>
<dbReference type="Proteomes" id="UP001209317">
    <property type="component" value="Unassembled WGS sequence"/>
</dbReference>
<dbReference type="Gene3D" id="1.20.144.10">
    <property type="entry name" value="Phosphatidic acid phosphatase type 2/haloperoxidase"/>
    <property type="match status" value="1"/>
</dbReference>
<dbReference type="PANTHER" id="PTHR14969">
    <property type="entry name" value="SPHINGOSINE-1-PHOSPHATE PHOSPHOHYDROLASE"/>
    <property type="match status" value="1"/>
</dbReference>
<reference evidence="9" key="1">
    <citation type="submission" date="2022-10" db="EMBL/GenBank/DDBJ databases">
        <authorList>
            <person name="Kim H.S."/>
            <person name="Kim J.-S."/>
            <person name="Suh M.K."/>
            <person name="Eom M.K."/>
            <person name="Lee J.-S."/>
        </authorList>
    </citation>
    <scope>NUCLEOTIDE SEQUENCE</scope>
    <source>
        <strain evidence="9">LIP-5</strain>
    </source>
</reference>